<comment type="caution">
    <text evidence="2">The sequence shown here is derived from an EMBL/GenBank/DDBJ whole genome shotgun (WGS) entry which is preliminary data.</text>
</comment>
<name>A0A820BFX2_9BILA</name>
<dbReference type="EMBL" id="CAJOBO010000378">
    <property type="protein sequence ID" value="CAF4206730.1"/>
    <property type="molecule type" value="Genomic_DNA"/>
</dbReference>
<dbReference type="EMBL" id="CAJNYD010004336">
    <property type="protein sequence ID" value="CAF3590476.1"/>
    <property type="molecule type" value="Genomic_DNA"/>
</dbReference>
<evidence type="ECO:0000313" key="3">
    <source>
        <dbReference type="Proteomes" id="UP000663851"/>
    </source>
</evidence>
<evidence type="ECO:0000313" key="2">
    <source>
        <dbReference type="EMBL" id="CAF4206730.1"/>
    </source>
</evidence>
<protein>
    <submittedName>
        <fullName evidence="2">Uncharacterized protein</fullName>
    </submittedName>
</protein>
<reference evidence="2" key="1">
    <citation type="submission" date="2021-02" db="EMBL/GenBank/DDBJ databases">
        <authorList>
            <person name="Nowell W R."/>
        </authorList>
    </citation>
    <scope>NUCLEOTIDE SEQUENCE</scope>
</reference>
<evidence type="ECO:0000313" key="1">
    <source>
        <dbReference type="EMBL" id="CAF3590476.1"/>
    </source>
</evidence>
<gene>
    <name evidence="2" type="ORF">HFQ381_LOCUS7805</name>
    <name evidence="1" type="ORF">LUA448_LOCUS29912</name>
</gene>
<dbReference type="Proteomes" id="UP000663851">
    <property type="component" value="Unassembled WGS sequence"/>
</dbReference>
<dbReference type="AlphaFoldDB" id="A0A820BFX2"/>
<sequence>MNEIFIVLASKYNSLYQNLKHDELPDIVAESIQSLSTSNNNNNNRFTFPPLDVTLDDEDEIPVIPCSNKIFIGADEQSSLDGTKLNNLFAFTSPHRSLSESMKVVTSRHGSVEDLKYINETSNILIDPTLLTNDQEEHIYQELNRTNHEMTPLPTNTVNNSASKMYPLVPINCQPLK</sequence>
<proteinExistence type="predicted"/>
<accession>A0A820BFX2</accession>
<dbReference type="Proteomes" id="UP000663833">
    <property type="component" value="Unassembled WGS sequence"/>
</dbReference>
<organism evidence="2 3">
    <name type="scientific">Rotaria socialis</name>
    <dbReference type="NCBI Taxonomy" id="392032"/>
    <lineage>
        <taxon>Eukaryota</taxon>
        <taxon>Metazoa</taxon>
        <taxon>Spiralia</taxon>
        <taxon>Gnathifera</taxon>
        <taxon>Rotifera</taxon>
        <taxon>Eurotatoria</taxon>
        <taxon>Bdelloidea</taxon>
        <taxon>Philodinida</taxon>
        <taxon>Philodinidae</taxon>
        <taxon>Rotaria</taxon>
    </lineage>
</organism>